<dbReference type="AlphaFoldDB" id="A0A7G8PU58"/>
<keyword evidence="2" id="KW-1133">Transmembrane helix</keyword>
<dbReference type="KEGG" id="alti:ALE3EI_1309"/>
<evidence type="ECO:0000313" key="3">
    <source>
        <dbReference type="EMBL" id="QNJ97874.1"/>
    </source>
</evidence>
<feature type="compositionally biased region" description="Polar residues" evidence="1">
    <location>
        <begin position="832"/>
        <end position="860"/>
    </location>
</feature>
<protein>
    <submittedName>
        <fullName evidence="3">Membrane protein</fullName>
    </submittedName>
</protein>
<keyword evidence="4" id="KW-1185">Reference proteome</keyword>
<sequence length="883" mass="96301">MKKILKIIGIFFAIILVVLALSPLFLKGTLEKLVKKTIDNNLNATVAWNDFDLSLFRSFPDAALTIKDFSVINRAPFEGDTLAAGEFVKIDMGITQLFKSGDDPILVDALTFDKTFVNILIDSTGNANYDIAIKKDAPLTDDIEGNSGFTFDLKKYEITNSRINYLDAKTKTFLMLKEVNHEGTGDFSLAQSELDTKTNALVSLRIDDIEYLKENSVALDAIFQLDLENQKYTFLENEAKVNELPLTFDGFVKVNEENNEIDLAFKTPSSDFKNFLAVIPKTYVKELDGVTTTGNFTVNGSLKGIIDDTYIPKMDIAIKSDNASFKYPDLPKAVRNISIDASLKNETGLLKDTFITIGDLSFKIDEELFTANGSIRNLTENALVNLALKGTINLANIEKVLPLEMEQQLSGIFKADVNTNFDMNSVENEQYQNIKTTGSASITHFSYKDASFKDEIKVSSANITMSPGNNIKLTNLAATTGTTDLQATGDIVNLIPWIMAKQDLKGSFNVQSNTFNLNDFKEPESSLSETNTSASKTAAKKEDAIKIPDFLDATLNFTANKVVYDNITLNNVKGTARVREETASLNNVTSDIFGGNIALSGNVSTKNVTPTFAMDLDLSKIDIAQSFTQLEILKYIAPIANALNGDINTTLKLNGELNENLTPKLSSLVGSGLARIITAEVDPQKAPLLSKLGDKVAFLNIDRLSLRDVSTALTFNNGKIEVKPFDFNVKGVKITASGSHGLDKTIDYNLSMDVPARYLGGEVTKLLSKLDPGDAENMSVALPIGIKGTLSSPNISVNTEAAVKTLTQKLIYKQKQELKDKGTNILEDLIGQGNNTTKPKDSTNASNPDPKGTQQNTTQVVKDILGGLFGKNKKETDSTGKGG</sequence>
<feature type="compositionally biased region" description="Basic and acidic residues" evidence="1">
    <location>
        <begin position="872"/>
        <end position="883"/>
    </location>
</feature>
<feature type="region of interest" description="Disordered" evidence="1">
    <location>
        <begin position="829"/>
        <end position="883"/>
    </location>
</feature>
<organism evidence="3 4">
    <name type="scientific">Constantimarinum furrinae</name>
    <dbReference type="NCBI Taxonomy" id="2562285"/>
    <lineage>
        <taxon>Bacteria</taxon>
        <taxon>Pseudomonadati</taxon>
        <taxon>Bacteroidota</taxon>
        <taxon>Flavobacteriia</taxon>
        <taxon>Flavobacteriales</taxon>
        <taxon>Flavobacteriaceae</taxon>
        <taxon>Altibacter/Constantimarinum group</taxon>
        <taxon>Constantimarinum</taxon>
    </lineage>
</organism>
<keyword evidence="2" id="KW-0812">Transmembrane</keyword>
<gene>
    <name evidence="3" type="ORF">ALE3EI_1309</name>
</gene>
<evidence type="ECO:0000256" key="1">
    <source>
        <dbReference type="SAM" id="MobiDB-lite"/>
    </source>
</evidence>
<name>A0A7G8PU58_9FLAO</name>
<reference evidence="3 4" key="1">
    <citation type="submission" date="2020-04" db="EMBL/GenBank/DDBJ databases">
        <title>Genome sequence of Altibacter aquimarinus strain ALE3EI.</title>
        <authorList>
            <person name="Oh H.-M."/>
            <person name="Jang D."/>
        </authorList>
    </citation>
    <scope>NUCLEOTIDE SEQUENCE [LARGE SCALE GENOMIC DNA]</scope>
    <source>
        <strain evidence="3 4">ALE3EI</strain>
    </source>
</reference>
<dbReference type="PANTHER" id="PTHR30441">
    <property type="entry name" value="DUF748 DOMAIN-CONTAINING PROTEIN"/>
    <property type="match status" value="1"/>
</dbReference>
<dbReference type="PANTHER" id="PTHR30441:SF8">
    <property type="entry name" value="DUF748 DOMAIN-CONTAINING PROTEIN"/>
    <property type="match status" value="1"/>
</dbReference>
<evidence type="ECO:0000256" key="2">
    <source>
        <dbReference type="SAM" id="Phobius"/>
    </source>
</evidence>
<dbReference type="GO" id="GO:0090313">
    <property type="term" value="P:regulation of protein targeting to membrane"/>
    <property type="evidence" value="ECO:0007669"/>
    <property type="project" value="TreeGrafter"/>
</dbReference>
<dbReference type="EMBL" id="CP052909">
    <property type="protein sequence ID" value="QNJ97874.1"/>
    <property type="molecule type" value="Genomic_DNA"/>
</dbReference>
<feature type="transmembrane region" description="Helical" evidence="2">
    <location>
        <begin position="7"/>
        <end position="26"/>
    </location>
</feature>
<keyword evidence="2" id="KW-0472">Membrane</keyword>
<accession>A0A7G8PU58</accession>
<dbReference type="Proteomes" id="UP000515514">
    <property type="component" value="Chromosome"/>
</dbReference>
<proteinExistence type="predicted"/>
<evidence type="ECO:0000313" key="4">
    <source>
        <dbReference type="Proteomes" id="UP000515514"/>
    </source>
</evidence>
<dbReference type="InterPro" id="IPR052894">
    <property type="entry name" value="AsmA-related"/>
</dbReference>
<dbReference type="RefSeq" id="WP_186992145.1">
    <property type="nucleotide sequence ID" value="NZ_CP052909.1"/>
</dbReference>
<dbReference type="GO" id="GO:0005886">
    <property type="term" value="C:plasma membrane"/>
    <property type="evidence" value="ECO:0007669"/>
    <property type="project" value="TreeGrafter"/>
</dbReference>